<keyword evidence="3" id="KW-1185">Reference proteome</keyword>
<dbReference type="PANTHER" id="PTHR42085">
    <property type="entry name" value="F-BOX DOMAIN-CONTAINING PROTEIN"/>
    <property type="match status" value="1"/>
</dbReference>
<dbReference type="InterPro" id="IPR038883">
    <property type="entry name" value="AN11006-like"/>
</dbReference>
<sequence>MQPAFQFLKLPRELRDLIYQFNIIHPATPTSNTEETEPYGRPTLENAALLRVCRQVHDELAEVFYGWTVFPIQIRVKGPLYIHRSAVSFSTTYRVHYDSPWEWAFFIFYADCEERFKKDFEVLSGRWFGPPGTTVDSYSKPGDKGTDASTTATSSLQDGFPAAKYCPLIRHLRIDIFITAQEPELIYRKLGGGVDVDYSSILSAFSARLENIFGATSAASAASAAVATQPGKIYLQVNVDMSLPDEMTKEAVGKFFEMVSPMMRGSWIRKLSLDVSGNMGFEGGLGGNGMVQGSANVSGC</sequence>
<gene>
    <name evidence="2" type="ORF">TWF730_004480</name>
</gene>
<proteinExistence type="predicted"/>
<accession>A0AAV9TYV3</accession>
<organism evidence="2 3">
    <name type="scientific">Orbilia blumenaviensis</name>
    <dbReference type="NCBI Taxonomy" id="1796055"/>
    <lineage>
        <taxon>Eukaryota</taxon>
        <taxon>Fungi</taxon>
        <taxon>Dikarya</taxon>
        <taxon>Ascomycota</taxon>
        <taxon>Pezizomycotina</taxon>
        <taxon>Orbiliomycetes</taxon>
        <taxon>Orbiliales</taxon>
        <taxon>Orbiliaceae</taxon>
        <taxon>Orbilia</taxon>
    </lineage>
</organism>
<evidence type="ECO:0000313" key="2">
    <source>
        <dbReference type="EMBL" id="KAK6331398.1"/>
    </source>
</evidence>
<dbReference type="AlphaFoldDB" id="A0AAV9TYV3"/>
<evidence type="ECO:0000256" key="1">
    <source>
        <dbReference type="SAM" id="MobiDB-lite"/>
    </source>
</evidence>
<dbReference type="Proteomes" id="UP001373714">
    <property type="component" value="Unassembled WGS sequence"/>
</dbReference>
<protein>
    <submittedName>
        <fullName evidence="2">Uncharacterized protein</fullName>
    </submittedName>
</protein>
<comment type="caution">
    <text evidence="2">The sequence shown here is derived from an EMBL/GenBank/DDBJ whole genome shotgun (WGS) entry which is preliminary data.</text>
</comment>
<evidence type="ECO:0000313" key="3">
    <source>
        <dbReference type="Proteomes" id="UP001373714"/>
    </source>
</evidence>
<reference evidence="2 3" key="1">
    <citation type="submission" date="2019-10" db="EMBL/GenBank/DDBJ databases">
        <authorList>
            <person name="Palmer J.M."/>
        </authorList>
    </citation>
    <scope>NUCLEOTIDE SEQUENCE [LARGE SCALE GENOMIC DNA]</scope>
    <source>
        <strain evidence="2 3">TWF730</strain>
    </source>
</reference>
<dbReference type="PANTHER" id="PTHR42085:SF2">
    <property type="entry name" value="F-BOX DOMAIN-CONTAINING PROTEIN"/>
    <property type="match status" value="1"/>
</dbReference>
<feature type="region of interest" description="Disordered" evidence="1">
    <location>
        <begin position="134"/>
        <end position="153"/>
    </location>
</feature>
<name>A0AAV9TYV3_9PEZI</name>
<dbReference type="EMBL" id="JAVHNS010000018">
    <property type="protein sequence ID" value="KAK6331398.1"/>
    <property type="molecule type" value="Genomic_DNA"/>
</dbReference>